<reference evidence="1" key="2">
    <citation type="journal article" date="2021" name="Genome Biol. Evol.">
        <title>Developing a high-quality reference genome for a parasitic bivalve with doubly uniparental inheritance (Bivalvia: Unionida).</title>
        <authorList>
            <person name="Smith C.H."/>
        </authorList>
    </citation>
    <scope>NUCLEOTIDE SEQUENCE</scope>
    <source>
        <strain evidence="1">CHS0354</strain>
        <tissue evidence="1">Mantle</tissue>
    </source>
</reference>
<protein>
    <submittedName>
        <fullName evidence="1">Uncharacterized protein</fullName>
    </submittedName>
</protein>
<evidence type="ECO:0000313" key="1">
    <source>
        <dbReference type="EMBL" id="KAK3585773.1"/>
    </source>
</evidence>
<dbReference type="EMBL" id="JAEAOA010000663">
    <property type="protein sequence ID" value="KAK3585773.1"/>
    <property type="molecule type" value="Genomic_DNA"/>
</dbReference>
<organism evidence="1 2">
    <name type="scientific">Potamilus streckersoni</name>
    <dbReference type="NCBI Taxonomy" id="2493646"/>
    <lineage>
        <taxon>Eukaryota</taxon>
        <taxon>Metazoa</taxon>
        <taxon>Spiralia</taxon>
        <taxon>Lophotrochozoa</taxon>
        <taxon>Mollusca</taxon>
        <taxon>Bivalvia</taxon>
        <taxon>Autobranchia</taxon>
        <taxon>Heteroconchia</taxon>
        <taxon>Palaeoheterodonta</taxon>
        <taxon>Unionida</taxon>
        <taxon>Unionoidea</taxon>
        <taxon>Unionidae</taxon>
        <taxon>Ambleminae</taxon>
        <taxon>Lampsilini</taxon>
        <taxon>Potamilus</taxon>
    </lineage>
</organism>
<accession>A0AAE0S679</accession>
<gene>
    <name evidence="1" type="ORF">CHS0354_010539</name>
</gene>
<sequence>MLGIFLSICQDLATTGLSILNNAGYGFVDLGFNAIFRIRFTSGKRSDSAKKNMAQNCEIMFFSSSVSSIAC</sequence>
<reference evidence="1" key="1">
    <citation type="journal article" date="2021" name="Genome Biol. Evol.">
        <title>A High-Quality Reference Genome for a Parasitic Bivalve with Doubly Uniparental Inheritance (Bivalvia: Unionida).</title>
        <authorList>
            <person name="Smith C.H."/>
        </authorList>
    </citation>
    <scope>NUCLEOTIDE SEQUENCE</scope>
    <source>
        <strain evidence="1">CHS0354</strain>
    </source>
</reference>
<name>A0AAE0S679_9BIVA</name>
<dbReference type="AlphaFoldDB" id="A0AAE0S679"/>
<evidence type="ECO:0000313" key="2">
    <source>
        <dbReference type="Proteomes" id="UP001195483"/>
    </source>
</evidence>
<dbReference type="Proteomes" id="UP001195483">
    <property type="component" value="Unassembled WGS sequence"/>
</dbReference>
<comment type="caution">
    <text evidence="1">The sequence shown here is derived from an EMBL/GenBank/DDBJ whole genome shotgun (WGS) entry which is preliminary data.</text>
</comment>
<keyword evidence="2" id="KW-1185">Reference proteome</keyword>
<proteinExistence type="predicted"/>
<reference evidence="1" key="3">
    <citation type="submission" date="2023-05" db="EMBL/GenBank/DDBJ databases">
        <authorList>
            <person name="Smith C.H."/>
        </authorList>
    </citation>
    <scope>NUCLEOTIDE SEQUENCE</scope>
    <source>
        <strain evidence="1">CHS0354</strain>
        <tissue evidence="1">Mantle</tissue>
    </source>
</reference>